<dbReference type="PROSITE" id="PS00210">
    <property type="entry name" value="HEMOCYANIN_2"/>
    <property type="match status" value="1"/>
</dbReference>
<keyword evidence="9" id="KW-0503">Monooxygenase</keyword>
<protein>
    <recommendedName>
        <fullName evidence="4">tyrosinase</fullName>
        <ecNumber evidence="4">1.14.18.1</ecNumber>
    </recommendedName>
</protein>
<dbReference type="InterPro" id="IPR037020">
    <property type="entry name" value="Hemocyanin_C_sf"/>
</dbReference>
<comment type="catalytic activity">
    <reaction evidence="12">
        <text>L-tyrosine + O2 = L-dopaquinone + H2O</text>
        <dbReference type="Rhea" id="RHEA:18117"/>
        <dbReference type="ChEBI" id="CHEBI:15377"/>
        <dbReference type="ChEBI" id="CHEBI:15379"/>
        <dbReference type="ChEBI" id="CHEBI:57924"/>
        <dbReference type="ChEBI" id="CHEBI:58315"/>
        <dbReference type="EC" id="1.14.18.1"/>
    </reaction>
</comment>
<evidence type="ECO:0000313" key="15">
    <source>
        <dbReference type="Proteomes" id="UP001549921"/>
    </source>
</evidence>
<dbReference type="Gene3D" id="1.20.1370.10">
    <property type="entry name" value="Hemocyanin, N-terminal domain"/>
    <property type="match status" value="1"/>
</dbReference>
<dbReference type="PROSITE" id="PS00209">
    <property type="entry name" value="HEMOCYANIN_1"/>
    <property type="match status" value="1"/>
</dbReference>
<evidence type="ECO:0000259" key="13">
    <source>
        <dbReference type="PROSITE" id="PS00498"/>
    </source>
</evidence>
<dbReference type="Pfam" id="PF00372">
    <property type="entry name" value="Hemocyanin_M"/>
    <property type="match status" value="1"/>
</dbReference>
<dbReference type="PANTHER" id="PTHR11511:SF4">
    <property type="entry name" value="PHENOLOXIDASE 2-RELATED"/>
    <property type="match status" value="1"/>
</dbReference>
<dbReference type="SUPFAM" id="SSF48056">
    <property type="entry name" value="Di-copper centre-containing domain"/>
    <property type="match status" value="1"/>
</dbReference>
<evidence type="ECO:0000256" key="3">
    <source>
        <dbReference type="ARBA" id="ARBA00009928"/>
    </source>
</evidence>
<keyword evidence="6" id="KW-0479">Metal-binding</keyword>
<evidence type="ECO:0000256" key="11">
    <source>
        <dbReference type="ARBA" id="ARBA00048233"/>
    </source>
</evidence>
<keyword evidence="8" id="KW-0186">Copper</keyword>
<dbReference type="InterPro" id="IPR005204">
    <property type="entry name" value="Hemocyanin_N"/>
</dbReference>
<feature type="domain" description="Tyrosinase copper-binding" evidence="13">
    <location>
        <begin position="399"/>
        <end position="410"/>
    </location>
</feature>
<dbReference type="Gene3D" id="2.60.40.1520">
    <property type="entry name" value="Hemocyanin, C-terminal domain"/>
    <property type="match status" value="1"/>
</dbReference>
<keyword evidence="7" id="KW-0560">Oxidoreductase</keyword>
<dbReference type="Pfam" id="PF03722">
    <property type="entry name" value="Hemocyanin_N"/>
    <property type="match status" value="1"/>
</dbReference>
<dbReference type="SUPFAM" id="SSF48050">
    <property type="entry name" value="Hemocyanin, N-terminal domain"/>
    <property type="match status" value="1"/>
</dbReference>
<evidence type="ECO:0000256" key="8">
    <source>
        <dbReference type="ARBA" id="ARBA00023008"/>
    </source>
</evidence>
<dbReference type="PROSITE" id="PS00498">
    <property type="entry name" value="TYROSINASE_2"/>
    <property type="match status" value="1"/>
</dbReference>
<comment type="subcellular location">
    <subcellularLocation>
        <location evidence="2">Secreted</location>
    </subcellularLocation>
</comment>
<keyword evidence="10" id="KW-1015">Disulfide bond</keyword>
<comment type="caution">
    <text evidence="14">The sequence shown here is derived from an EMBL/GenBank/DDBJ whole genome shotgun (WGS) entry which is preliminary data.</text>
</comment>
<dbReference type="InterPro" id="IPR002227">
    <property type="entry name" value="Tyrosinase_Cu-bd"/>
</dbReference>
<evidence type="ECO:0000256" key="2">
    <source>
        <dbReference type="ARBA" id="ARBA00004613"/>
    </source>
</evidence>
<organism evidence="14 15">
    <name type="scientific">Loxostege sticticalis</name>
    <name type="common">Beet webworm moth</name>
    <dbReference type="NCBI Taxonomy" id="481309"/>
    <lineage>
        <taxon>Eukaryota</taxon>
        <taxon>Metazoa</taxon>
        <taxon>Ecdysozoa</taxon>
        <taxon>Arthropoda</taxon>
        <taxon>Hexapoda</taxon>
        <taxon>Insecta</taxon>
        <taxon>Pterygota</taxon>
        <taxon>Neoptera</taxon>
        <taxon>Endopterygota</taxon>
        <taxon>Lepidoptera</taxon>
        <taxon>Glossata</taxon>
        <taxon>Ditrysia</taxon>
        <taxon>Pyraloidea</taxon>
        <taxon>Crambidae</taxon>
        <taxon>Pyraustinae</taxon>
        <taxon>Loxostege</taxon>
    </lineage>
</organism>
<evidence type="ECO:0000256" key="9">
    <source>
        <dbReference type="ARBA" id="ARBA00023033"/>
    </source>
</evidence>
<dbReference type="PANTHER" id="PTHR11511">
    <property type="entry name" value="LARVAL STORAGE PROTEIN/PHENOLOXIDASE"/>
    <property type="match status" value="1"/>
</dbReference>
<proteinExistence type="inferred from homology"/>
<dbReference type="FunFam" id="2.60.40.1520:FF:000001">
    <property type="entry name" value="Hemocyanin subunit 2"/>
    <property type="match status" value="1"/>
</dbReference>
<evidence type="ECO:0000256" key="4">
    <source>
        <dbReference type="ARBA" id="ARBA00011906"/>
    </source>
</evidence>
<dbReference type="InterPro" id="IPR005203">
    <property type="entry name" value="Hemocyanin_C"/>
</dbReference>
<name>A0ABD0SHU2_LOXSC</name>
<dbReference type="InterPro" id="IPR013788">
    <property type="entry name" value="Hemocyanin/hexamerin"/>
</dbReference>
<gene>
    <name evidence="14" type="ORF">ABMA28_009056</name>
</gene>
<dbReference type="Pfam" id="PF03723">
    <property type="entry name" value="Hemocyanin_C"/>
    <property type="match status" value="1"/>
</dbReference>
<evidence type="ECO:0000256" key="5">
    <source>
        <dbReference type="ARBA" id="ARBA00022525"/>
    </source>
</evidence>
<evidence type="ECO:0000256" key="1">
    <source>
        <dbReference type="ARBA" id="ARBA00001973"/>
    </source>
</evidence>
<dbReference type="AlphaFoldDB" id="A0ABD0SHU2"/>
<dbReference type="Gene3D" id="1.10.1280.10">
    <property type="entry name" value="Di-copper center containing domain from catechol oxidase"/>
    <property type="match status" value="1"/>
</dbReference>
<dbReference type="InterPro" id="IPR014756">
    <property type="entry name" value="Ig_E-set"/>
</dbReference>
<dbReference type="GO" id="GO:0046872">
    <property type="term" value="F:metal ion binding"/>
    <property type="evidence" value="ECO:0007669"/>
    <property type="project" value="UniProtKB-KW"/>
</dbReference>
<dbReference type="InterPro" id="IPR036697">
    <property type="entry name" value="Hemocyanin_N_sf"/>
</dbReference>
<comment type="catalytic activity">
    <reaction evidence="11">
        <text>2 L-dopa + O2 = 2 L-dopaquinone + 2 H2O</text>
        <dbReference type="Rhea" id="RHEA:34287"/>
        <dbReference type="ChEBI" id="CHEBI:15377"/>
        <dbReference type="ChEBI" id="CHEBI:15379"/>
        <dbReference type="ChEBI" id="CHEBI:57504"/>
        <dbReference type="ChEBI" id="CHEBI:57924"/>
        <dbReference type="EC" id="1.14.18.1"/>
    </reaction>
</comment>
<comment type="similarity">
    <text evidence="3">Belongs to the tyrosinase family.</text>
</comment>
<dbReference type="InterPro" id="IPR000896">
    <property type="entry name" value="Hemocyanin/hexamerin_mid_dom"/>
</dbReference>
<comment type="cofactor">
    <cofactor evidence="1">
        <name>Cu(2+)</name>
        <dbReference type="ChEBI" id="CHEBI:29036"/>
    </cofactor>
</comment>
<sequence>MADDREARNNLLLFFHRPTEPCFMQKGEEKKFFRVPEPYYPEKFRNLVSLSNRFGEDDKAIAVDDISLPDLSLPSQLPYSDKFSVFIPKHREMAADLINTMIGMRNVKDLISLCTYCQMHINPYLFNYCLSVAILHRDDTKGLNLPSLVQTFPDKFMDPKVFRQAREVTNVVKTGNRKPVVIPMTLTASDAVPEQAVAYFREDIGINLHHWHWHLVYPFSGTHEVVNKDRRGELFYYMHQQIIARYNIERLCTGIGRVRSFSDFRAPIPEAYFPKLDSTVANRTYAPRFANSTFVNVERQVDLIKCEVSEAERWRNCFLQAIEDNAIKMPNRPDLPLTEENGIDILGNLMEASDLSLNRGYYGDLHNMGHIFCAYVHDPDHRHLERHGVMGDPATAMRDPFFYRWHSYVDDIFNMHKIKLPRYGNDRLDFPGIRVSSIRVEGPAGDNTFGTHWEQSLVDLGRGLDFTPSPSVLAKYTHLQHEEFNYVIEVNNTTGRPAMGTVRIFLAPVNDERGQPLRFEEQRRLFIELDKFSQPLNAGPNTITRKSVDSSVTIPYERTFTNQSLRPGRPGSAEAAEFDFCGCGWPHHMLIPRGTFRGYPMVLFVMITDWYEDMVVQDTVGSCNDAASYCGLRDRKYPDRRAMGFPFDRPAQAPSLSAFIRPNMAVQPVTVEFTDATRVRPQ</sequence>
<evidence type="ECO:0000256" key="12">
    <source>
        <dbReference type="ARBA" id="ARBA00048881"/>
    </source>
</evidence>
<evidence type="ECO:0000256" key="6">
    <source>
        <dbReference type="ARBA" id="ARBA00022723"/>
    </source>
</evidence>
<dbReference type="SUPFAM" id="SSF81296">
    <property type="entry name" value="E set domains"/>
    <property type="match status" value="1"/>
</dbReference>
<dbReference type="FunFam" id="1.10.1280.10:FF:000004">
    <property type="entry name" value="Hemocyanin subunit 2"/>
    <property type="match status" value="1"/>
</dbReference>
<evidence type="ECO:0000313" key="14">
    <source>
        <dbReference type="EMBL" id="KAL0818624.1"/>
    </source>
</evidence>
<keyword evidence="5" id="KW-0964">Secreted</keyword>
<dbReference type="PRINTS" id="PR00187">
    <property type="entry name" value="HAEMOCYANIN"/>
</dbReference>
<dbReference type="GO" id="GO:0004503">
    <property type="term" value="F:tyrosinase activity"/>
    <property type="evidence" value="ECO:0007669"/>
    <property type="project" value="UniProtKB-EC"/>
</dbReference>
<reference evidence="14 15" key="1">
    <citation type="submission" date="2024-06" db="EMBL/GenBank/DDBJ databases">
        <title>A chromosome-level genome assembly of beet webworm, Loxostege sticticalis.</title>
        <authorList>
            <person name="Zhang Y."/>
        </authorList>
    </citation>
    <scope>NUCLEOTIDE SEQUENCE [LARGE SCALE GENOMIC DNA]</scope>
    <source>
        <strain evidence="14">AQ028</strain>
        <tissue evidence="14">Male pupae</tissue>
    </source>
</reference>
<dbReference type="Proteomes" id="UP001549921">
    <property type="component" value="Unassembled WGS sequence"/>
</dbReference>
<dbReference type="InterPro" id="IPR008922">
    <property type="entry name" value="Di-copper_centre_dom_sf"/>
</dbReference>
<evidence type="ECO:0000256" key="10">
    <source>
        <dbReference type="ARBA" id="ARBA00023157"/>
    </source>
</evidence>
<dbReference type="EC" id="1.14.18.1" evidence="4"/>
<dbReference type="EMBL" id="JBEDNZ010000022">
    <property type="protein sequence ID" value="KAL0818624.1"/>
    <property type="molecule type" value="Genomic_DNA"/>
</dbReference>
<dbReference type="GO" id="GO:0006583">
    <property type="term" value="P:melanin biosynthetic process from tyrosine"/>
    <property type="evidence" value="ECO:0007669"/>
    <property type="project" value="UniProtKB-ARBA"/>
</dbReference>
<evidence type="ECO:0000256" key="7">
    <source>
        <dbReference type="ARBA" id="ARBA00023002"/>
    </source>
</evidence>
<accession>A0ABD0SHU2</accession>
<dbReference type="GO" id="GO:0005576">
    <property type="term" value="C:extracellular region"/>
    <property type="evidence" value="ECO:0007669"/>
    <property type="project" value="UniProtKB-SubCell"/>
</dbReference>